<dbReference type="EMBL" id="SCFR01000007">
    <property type="protein sequence ID" value="TFF66763.1"/>
    <property type="molecule type" value="Genomic_DNA"/>
</dbReference>
<dbReference type="Pfam" id="PF04991">
    <property type="entry name" value="LicD"/>
    <property type="match status" value="1"/>
</dbReference>
<protein>
    <submittedName>
        <fullName evidence="2">LicD family protein</fullName>
    </submittedName>
</protein>
<dbReference type="PANTHER" id="PTHR43404">
    <property type="entry name" value="LIPOPOLYSACCHARIDE CHOLINEPHOSPHOTRANSFERASE LICD"/>
    <property type="match status" value="1"/>
</dbReference>
<dbReference type="InterPro" id="IPR052942">
    <property type="entry name" value="LPS_cholinephosphotransferase"/>
</dbReference>
<dbReference type="GeneID" id="97030369"/>
<comment type="caution">
    <text evidence="2">The sequence shown here is derived from an EMBL/GenBank/DDBJ whole genome shotgun (WGS) entry which is preliminary data.</text>
</comment>
<accession>A0A4R9C1X9</accession>
<dbReference type="GO" id="GO:0009100">
    <property type="term" value="P:glycoprotein metabolic process"/>
    <property type="evidence" value="ECO:0007669"/>
    <property type="project" value="UniProtKB-ARBA"/>
</dbReference>
<dbReference type="AlphaFoldDB" id="A0A4R9C1X9"/>
<dbReference type="PANTHER" id="PTHR43404:SF2">
    <property type="entry name" value="LIPOPOLYSACCHARIDE CHOLINEPHOSPHOTRANSFERASE LICD"/>
    <property type="match status" value="1"/>
</dbReference>
<dbReference type="OrthoDB" id="9786100at2"/>
<keyword evidence="3" id="KW-1185">Reference proteome</keyword>
<proteinExistence type="predicted"/>
<evidence type="ECO:0000313" key="2">
    <source>
        <dbReference type="EMBL" id="TFF66763.1"/>
    </source>
</evidence>
<evidence type="ECO:0000313" key="3">
    <source>
        <dbReference type="Proteomes" id="UP000297454"/>
    </source>
</evidence>
<feature type="domain" description="LicD/FKTN/FKRP nucleotidyltransferase" evidence="1">
    <location>
        <begin position="22"/>
        <end position="249"/>
    </location>
</feature>
<gene>
    <name evidence="2" type="ORF">EQF91_03135</name>
</gene>
<reference evidence="2 3" key="1">
    <citation type="submission" date="2019-01" db="EMBL/GenBank/DDBJ databases">
        <title>Draft Genome Sequences of Helcococcus ovis Strains Isolated from the Uterus and Vagina of Dairy Cows with Metritis.</title>
        <authorList>
            <person name="Cunha F."/>
            <person name="Jeon S.J."/>
            <person name="Kutzer P."/>
            <person name="Galvao K.N."/>
        </authorList>
    </citation>
    <scope>NUCLEOTIDE SEQUENCE [LARGE SCALE GENOMIC DNA]</scope>
    <source>
        <strain evidence="2 3">KG-37</strain>
    </source>
</reference>
<sequence length="274" mass="32950">MHKMTKLQKIELEILKKIDEVCKKHNIKYWIDSGTLLGAVRHKGFIPWDDDIDIAMLREDYEKFLKVAQKDFGNEYFLQTKNTDKKYPLFYAKVRKNNTSFVEWAFRGLNMHHGIYVDVFIFDTLPLENTEKYVEKCIKLNRQGIRKYVPTVNKKPTFSSSFIIGWLKKKLARILFMFIPAKIFDEKINNEFTKYANESYNNKKLACLSFNDPYYFYENNIFPTKTLKFEDYEFPVPNNYDEHLKTYYGEYMEIPPVEKRETHSVKLINFEKNY</sequence>
<dbReference type="InterPro" id="IPR007074">
    <property type="entry name" value="LicD/FKTN/FKRP_NTP_transf"/>
</dbReference>
<name>A0A4R9C1X9_9FIRM</name>
<dbReference type="Proteomes" id="UP000297454">
    <property type="component" value="Unassembled WGS sequence"/>
</dbReference>
<evidence type="ECO:0000259" key="1">
    <source>
        <dbReference type="Pfam" id="PF04991"/>
    </source>
</evidence>
<organism evidence="2 3">
    <name type="scientific">Helcococcus ovis</name>
    <dbReference type="NCBI Taxonomy" id="72026"/>
    <lineage>
        <taxon>Bacteria</taxon>
        <taxon>Bacillati</taxon>
        <taxon>Bacillota</taxon>
        <taxon>Tissierellia</taxon>
        <taxon>Tissierellales</taxon>
        <taxon>Peptoniphilaceae</taxon>
        <taxon>Helcococcus</taxon>
    </lineage>
</organism>
<dbReference type="RefSeq" id="WP_134711454.1">
    <property type="nucleotide sequence ID" value="NZ_CP119081.1"/>
</dbReference>